<name>A0A2H0YYT9_9BACT</name>
<evidence type="ECO:0000313" key="2">
    <source>
        <dbReference type="Proteomes" id="UP000231542"/>
    </source>
</evidence>
<dbReference type="EMBL" id="PEXU01000013">
    <property type="protein sequence ID" value="PIS42902.1"/>
    <property type="molecule type" value="Genomic_DNA"/>
</dbReference>
<reference evidence="1 2" key="1">
    <citation type="submission" date="2017-09" db="EMBL/GenBank/DDBJ databases">
        <title>Depth-based differentiation of microbial function through sediment-hosted aquifers and enrichment of novel symbionts in the deep terrestrial subsurface.</title>
        <authorList>
            <person name="Probst A.J."/>
            <person name="Ladd B."/>
            <person name="Jarett J.K."/>
            <person name="Geller-Mcgrath D.E."/>
            <person name="Sieber C.M."/>
            <person name="Emerson J.B."/>
            <person name="Anantharaman K."/>
            <person name="Thomas B.C."/>
            <person name="Malmstrom R."/>
            <person name="Stieglmeier M."/>
            <person name="Klingl A."/>
            <person name="Woyke T."/>
            <person name="Ryan C.M."/>
            <person name="Banfield J.F."/>
        </authorList>
    </citation>
    <scope>NUCLEOTIDE SEQUENCE [LARGE SCALE GENOMIC DNA]</scope>
    <source>
        <strain evidence="1">CG08_land_8_20_14_0_20_40_16</strain>
    </source>
</reference>
<dbReference type="SUPFAM" id="SSF55486">
    <property type="entry name" value="Metalloproteases ('zincins'), catalytic domain"/>
    <property type="match status" value="1"/>
</dbReference>
<organism evidence="1 2">
    <name type="scientific">Candidatus Kerfeldbacteria bacterium CG08_land_8_20_14_0_20_40_16</name>
    <dbReference type="NCBI Taxonomy" id="2014244"/>
    <lineage>
        <taxon>Bacteria</taxon>
        <taxon>Candidatus Kerfeldiibacteriota</taxon>
    </lineage>
</organism>
<evidence type="ECO:0008006" key="3">
    <source>
        <dbReference type="Google" id="ProtNLM"/>
    </source>
</evidence>
<sequence length="214" mass="26097">MKQHRLIKPVKNYTAIDKFILKADKELSGFFKVSIEKPNINFISSRKEINRIWGMKTEKWFKAWLKNGNIYILDPEIYAKESNYRTKHFWQILKHEYSHLYYKKLTGINYPKWLNEGLACYFARQIRKKPSQEDSIKVFDYFRKSDWQIYDVGYFWVKLLIDVYGKNKIFKLLCLLNQNLNERKFGLIFNRVYEAKFTKNDLHCLYHLNNSKRH</sequence>
<gene>
    <name evidence="1" type="ORF">COT24_01085</name>
</gene>
<dbReference type="Proteomes" id="UP000231542">
    <property type="component" value="Unassembled WGS sequence"/>
</dbReference>
<protein>
    <recommendedName>
        <fullName evidence="3">Peptidase MA-like domain-containing protein</fullName>
    </recommendedName>
</protein>
<comment type="caution">
    <text evidence="1">The sequence shown here is derived from an EMBL/GenBank/DDBJ whole genome shotgun (WGS) entry which is preliminary data.</text>
</comment>
<accession>A0A2H0YYT9</accession>
<dbReference type="AlphaFoldDB" id="A0A2H0YYT9"/>
<evidence type="ECO:0000313" key="1">
    <source>
        <dbReference type="EMBL" id="PIS42902.1"/>
    </source>
</evidence>
<proteinExistence type="predicted"/>